<dbReference type="Proteomes" id="UP000221165">
    <property type="component" value="Unassembled WGS sequence"/>
</dbReference>
<keyword evidence="2" id="KW-1185">Reference proteome</keyword>
<comment type="caution">
    <text evidence="1">The sequence shown here is derived from an EMBL/GenBank/DDBJ whole genome shotgun (WGS) entry which is preliminary data.</text>
</comment>
<evidence type="ECO:0000313" key="1">
    <source>
        <dbReference type="EMBL" id="PHJ17766.1"/>
    </source>
</evidence>
<dbReference type="GeneID" id="94431755"/>
<dbReference type="VEuPathDB" id="ToxoDB:CSUI_008411"/>
<reference evidence="1 2" key="1">
    <citation type="journal article" date="2017" name="Int. J. Parasitol.">
        <title>The genome of the protozoan parasite Cystoisospora suis and a reverse vaccinology approach to identify vaccine candidates.</title>
        <authorList>
            <person name="Palmieri N."/>
            <person name="Shrestha A."/>
            <person name="Ruttkowski B."/>
            <person name="Beck T."/>
            <person name="Vogl C."/>
            <person name="Tomley F."/>
            <person name="Blake D.P."/>
            <person name="Joachim A."/>
        </authorList>
    </citation>
    <scope>NUCLEOTIDE SEQUENCE [LARGE SCALE GENOMIC DNA]</scope>
    <source>
        <strain evidence="1 2">Wien I</strain>
    </source>
</reference>
<dbReference type="EMBL" id="MIGC01004703">
    <property type="protein sequence ID" value="PHJ17766.1"/>
    <property type="molecule type" value="Genomic_DNA"/>
</dbReference>
<proteinExistence type="predicted"/>
<sequence length="76" mass="8556">MTQVSALSAEANRSLAEKLLQERRDLAGGLTGQRQYVTSGKKSRTNFGRSSLVCRDHSRERPDCDRKSLHLQRALL</sequence>
<name>A0A2C6KN00_9APIC</name>
<organism evidence="1 2">
    <name type="scientific">Cystoisospora suis</name>
    <dbReference type="NCBI Taxonomy" id="483139"/>
    <lineage>
        <taxon>Eukaryota</taxon>
        <taxon>Sar</taxon>
        <taxon>Alveolata</taxon>
        <taxon>Apicomplexa</taxon>
        <taxon>Conoidasida</taxon>
        <taxon>Coccidia</taxon>
        <taxon>Eucoccidiorida</taxon>
        <taxon>Eimeriorina</taxon>
        <taxon>Sarcocystidae</taxon>
        <taxon>Cystoisospora</taxon>
    </lineage>
</organism>
<dbReference type="AlphaFoldDB" id="A0A2C6KN00"/>
<gene>
    <name evidence="1" type="ORF">CSUI_008411</name>
</gene>
<evidence type="ECO:0000313" key="2">
    <source>
        <dbReference type="Proteomes" id="UP000221165"/>
    </source>
</evidence>
<accession>A0A2C6KN00</accession>
<protein>
    <submittedName>
        <fullName evidence="1">Uncharacterized protein</fullName>
    </submittedName>
</protein>
<dbReference type="RefSeq" id="XP_067919481.1">
    <property type="nucleotide sequence ID" value="XM_068068544.1"/>
</dbReference>